<accession>A0ABY5SMB9</accession>
<organism evidence="1 2">
    <name type="scientific">Paenibacillus spongiae</name>
    <dbReference type="NCBI Taxonomy" id="2909671"/>
    <lineage>
        <taxon>Bacteria</taxon>
        <taxon>Bacillati</taxon>
        <taxon>Bacillota</taxon>
        <taxon>Bacilli</taxon>
        <taxon>Bacillales</taxon>
        <taxon>Paenibacillaceae</taxon>
        <taxon>Paenibacillus</taxon>
    </lineage>
</organism>
<gene>
    <name evidence="1" type="ORF">L1F29_16695</name>
</gene>
<proteinExistence type="predicted"/>
<dbReference type="SUPFAM" id="SSF53850">
    <property type="entry name" value="Periplasmic binding protein-like II"/>
    <property type="match status" value="1"/>
</dbReference>
<name>A0ABY5SMB9_9BACL</name>
<dbReference type="Proteomes" id="UP001057877">
    <property type="component" value="Chromosome"/>
</dbReference>
<dbReference type="RefSeq" id="WP_258389426.1">
    <property type="nucleotide sequence ID" value="NZ_CP091430.1"/>
</dbReference>
<reference evidence="1" key="1">
    <citation type="submission" date="2022-01" db="EMBL/GenBank/DDBJ databases">
        <title>Paenibacillus spongiae sp. nov., isolated from marine sponge.</title>
        <authorList>
            <person name="Li Z."/>
            <person name="Zhang M."/>
        </authorList>
    </citation>
    <scope>NUCLEOTIDE SEQUENCE</scope>
    <source>
        <strain evidence="1">PHS-Z3</strain>
    </source>
</reference>
<dbReference type="EMBL" id="CP091430">
    <property type="protein sequence ID" value="UVI33373.1"/>
    <property type="molecule type" value="Genomic_DNA"/>
</dbReference>
<evidence type="ECO:0000313" key="2">
    <source>
        <dbReference type="Proteomes" id="UP001057877"/>
    </source>
</evidence>
<keyword evidence="2" id="KW-1185">Reference proteome</keyword>
<dbReference type="Gene3D" id="3.40.190.10">
    <property type="entry name" value="Periplasmic binding protein-like II"/>
    <property type="match status" value="2"/>
</dbReference>
<protein>
    <submittedName>
        <fullName evidence="1">Extracellular solute-binding protein</fullName>
    </submittedName>
</protein>
<evidence type="ECO:0000313" key="1">
    <source>
        <dbReference type="EMBL" id="UVI33373.1"/>
    </source>
</evidence>
<sequence>MKWQEAYNDILPKGYAGIANMWPSEIYGLTTVLQKNDPNAKYVPMPLPKAPGVTNSQLERINTLGGSGIVISSKVKDPERLFKYIDWMATNEGWSTMTFGPPSKDNGTWYIDEQGKFIDNEQLQKQKSAEIPRWGVDVLGNWAYGLPGVLKYTQDLLMDEARQPEPLRELAKQQYANEIFIDTVYDIFLNSQPGPVRIAKGIDLDKIFKETEARIIMQSKDDADVEKMYASMMAEAEKAGFTEILKEDYVRYMAVKEKYGK</sequence>